<feature type="region of interest" description="Disordered" evidence="4">
    <location>
        <begin position="372"/>
        <end position="396"/>
    </location>
</feature>
<sequence>MFRGWPKSSFSSSVPSDISLRQAAGRQKLIEYSPKLNRTSSASGPLRDGMESLFPGWSTLATPIFRYDLGPAVFDPSLTMFSVQGSPIRDILYTQPLAVLDAFHATGGKPVESSDQIAWAGFDHWNTNFYHWVAHTLPTICHFLKTASPDDVFLLPELTPWQQESIELMQLPRDRWKITQADRRYAFPHVVYTDFLRGRTDFTASETLTETSRLLRQAAGCSERPGSRLLFVERGCHANRRIPNEAELADGLKRVGFECVRPETLTVREQILLFSEARMVVGFLGAGLTNIAWCPPGTIVYELVPRHHQNPCFLTVAIRNHLFYWGELIETGVTQENHTSRAALPVDVGRVVAHARNLLSMPKPWPSVRFPPLPNQDQKKYPASQHSHVPRERAYC</sequence>
<evidence type="ECO:0000313" key="7">
    <source>
        <dbReference type="Proteomes" id="UP000615326"/>
    </source>
</evidence>
<keyword evidence="7" id="KW-1185">Reference proteome</keyword>
<dbReference type="EMBL" id="WOSW01000001">
    <property type="protein sequence ID" value="NHO31348.1"/>
    <property type="molecule type" value="Genomic_DNA"/>
</dbReference>
<evidence type="ECO:0000256" key="3">
    <source>
        <dbReference type="ARBA" id="ARBA00023180"/>
    </source>
</evidence>
<evidence type="ECO:0000313" key="6">
    <source>
        <dbReference type="EMBL" id="NHO31348.1"/>
    </source>
</evidence>
<evidence type="ECO:0000256" key="2">
    <source>
        <dbReference type="ARBA" id="ARBA00022679"/>
    </source>
</evidence>
<proteinExistence type="predicted"/>
<reference evidence="6 7" key="1">
    <citation type="journal article" date="2020" name="Int. J. Syst. Evol. Microbiol.">
        <title>Novel acetic acid bacteria from cider fermentations: Acetobacter conturbans sp. nov. and Acetobacter fallax sp. nov.</title>
        <authorList>
            <person name="Sombolestani A.S."/>
            <person name="Cleenwerck I."/>
            <person name="Cnockaert M."/>
            <person name="Borremans W."/>
            <person name="Wieme A.D."/>
            <person name="De Vuyst L."/>
            <person name="Vandamme P."/>
        </authorList>
    </citation>
    <scope>NUCLEOTIDE SEQUENCE [LARGE SCALE GENOMIC DNA]</scope>
    <source>
        <strain evidence="6 7">LMG 1637</strain>
    </source>
</reference>
<evidence type="ECO:0000259" key="5">
    <source>
        <dbReference type="Pfam" id="PF04577"/>
    </source>
</evidence>
<accession>A0ABX0K954</accession>
<keyword evidence="1" id="KW-0328">Glycosyltransferase</keyword>
<protein>
    <submittedName>
        <fullName evidence="6">DUF563 domain-containing protein</fullName>
    </submittedName>
</protein>
<comment type="caution">
    <text evidence="6">The sequence shown here is derived from an EMBL/GenBank/DDBJ whole genome shotgun (WGS) entry which is preliminary data.</text>
</comment>
<evidence type="ECO:0000256" key="4">
    <source>
        <dbReference type="SAM" id="MobiDB-lite"/>
    </source>
</evidence>
<keyword evidence="2" id="KW-0808">Transferase</keyword>
<gene>
    <name evidence="6" type="ORF">GOB84_02010</name>
</gene>
<organism evidence="6 7">
    <name type="scientific">Acetobacter fallax</name>
    <dbReference type="NCBI Taxonomy" id="1737473"/>
    <lineage>
        <taxon>Bacteria</taxon>
        <taxon>Pseudomonadati</taxon>
        <taxon>Pseudomonadota</taxon>
        <taxon>Alphaproteobacteria</taxon>
        <taxon>Acetobacterales</taxon>
        <taxon>Acetobacteraceae</taxon>
        <taxon>Acetobacter</taxon>
    </lineage>
</organism>
<dbReference type="InterPro" id="IPR049625">
    <property type="entry name" value="Glyco_transf_61_cat"/>
</dbReference>
<dbReference type="Pfam" id="PF04577">
    <property type="entry name" value="Glyco_transf_61"/>
    <property type="match status" value="1"/>
</dbReference>
<evidence type="ECO:0000256" key="1">
    <source>
        <dbReference type="ARBA" id="ARBA00022676"/>
    </source>
</evidence>
<name>A0ABX0K954_9PROT</name>
<dbReference type="Proteomes" id="UP000615326">
    <property type="component" value="Unassembled WGS sequence"/>
</dbReference>
<keyword evidence="3" id="KW-0325">Glycoprotein</keyword>
<dbReference type="PANTHER" id="PTHR20961">
    <property type="entry name" value="GLYCOSYLTRANSFERASE"/>
    <property type="match status" value="1"/>
</dbReference>
<feature type="domain" description="Glycosyltransferase 61 catalytic" evidence="5">
    <location>
        <begin position="129"/>
        <end position="300"/>
    </location>
</feature>
<dbReference type="InterPro" id="IPR007657">
    <property type="entry name" value="Glycosyltransferase_61"/>
</dbReference>